<evidence type="ECO:0000313" key="6">
    <source>
        <dbReference type="EMBL" id="RYO83203.1"/>
    </source>
</evidence>
<accession>A0ABY0H2L8</accession>
<dbReference type="PANTHER" id="PTHR42978">
    <property type="entry name" value="QUORUM-QUENCHING LACTONASE YTNP-RELATED-RELATED"/>
    <property type="match status" value="1"/>
</dbReference>
<protein>
    <recommendedName>
        <fullName evidence="8">Metallo-beta-lactamase domain-containing protein</fullName>
    </recommendedName>
</protein>
<keyword evidence="2" id="KW-0479">Metal-binding</keyword>
<evidence type="ECO:0008006" key="8">
    <source>
        <dbReference type="Google" id="ProtNLM"/>
    </source>
</evidence>
<evidence type="ECO:0000256" key="5">
    <source>
        <dbReference type="SAM" id="MobiDB-lite"/>
    </source>
</evidence>
<keyword evidence="4" id="KW-0862">Zinc</keyword>
<name>A0ABY0H2L8_9PEZI</name>
<keyword evidence="3" id="KW-0378">Hydrolase</keyword>
<evidence type="ECO:0000256" key="3">
    <source>
        <dbReference type="ARBA" id="ARBA00022801"/>
    </source>
</evidence>
<dbReference type="Gene3D" id="3.60.15.10">
    <property type="entry name" value="Ribonuclease Z/Hydroxyacylglutathione hydrolase-like"/>
    <property type="match status" value="1"/>
</dbReference>
<comment type="similarity">
    <text evidence="1">Belongs to the metallo-beta-lactamase superfamily.</text>
</comment>
<dbReference type="InterPro" id="IPR051013">
    <property type="entry name" value="MBL_superfamily_lactonases"/>
</dbReference>
<sequence>MTGLPGAYFFESAMGGFGGSSGCSYSFLIGQGPSGDGLLFDLDNRKDMGNHAAAVLQMLEAAKGMPLTLKMEKNLHRGLNHMGYPSAFPASTDLVVGPGFEGHRRRGLPAKGGLSLQVVGVGGPEPHRAEFATGSRATRAGGWDAVVWFGDRSLYALHSPGHTNEHLCGLARTKLAAHSSLPGKDEFVLMAGDVCHHAASTGRAGSAPVPPARRSLAVSVPGSATRGATRGMRERIGGGRSFPLRETAFRITTSWRCERQCTTGL</sequence>
<reference evidence="6 7" key="1">
    <citation type="submission" date="2018-06" db="EMBL/GenBank/DDBJ databases">
        <title>Complete Genomes of Monosporascus.</title>
        <authorList>
            <person name="Robinson A.J."/>
            <person name="Natvig D.O."/>
        </authorList>
    </citation>
    <scope>NUCLEOTIDE SEQUENCE [LARGE SCALE GENOMIC DNA]</scope>
    <source>
        <strain evidence="6 7">CBS 609.92</strain>
    </source>
</reference>
<gene>
    <name evidence="6" type="ORF">DL762_006248</name>
</gene>
<dbReference type="EMBL" id="QJNS01000194">
    <property type="protein sequence ID" value="RYO83203.1"/>
    <property type="molecule type" value="Genomic_DNA"/>
</dbReference>
<comment type="caution">
    <text evidence="6">The sequence shown here is derived from an EMBL/GenBank/DDBJ whole genome shotgun (WGS) entry which is preliminary data.</text>
</comment>
<dbReference type="Proteomes" id="UP000294003">
    <property type="component" value="Unassembled WGS sequence"/>
</dbReference>
<keyword evidence="7" id="KW-1185">Reference proteome</keyword>
<evidence type="ECO:0000256" key="4">
    <source>
        <dbReference type="ARBA" id="ARBA00022833"/>
    </source>
</evidence>
<evidence type="ECO:0000256" key="1">
    <source>
        <dbReference type="ARBA" id="ARBA00007749"/>
    </source>
</evidence>
<dbReference type="PANTHER" id="PTHR42978:SF5">
    <property type="entry name" value="METALLO-BETA-LACTAMASE DOMAIN-CONTAINING PROTEIN"/>
    <property type="match status" value="1"/>
</dbReference>
<evidence type="ECO:0000313" key="7">
    <source>
        <dbReference type="Proteomes" id="UP000294003"/>
    </source>
</evidence>
<dbReference type="InterPro" id="IPR036866">
    <property type="entry name" value="RibonucZ/Hydroxyglut_hydro"/>
</dbReference>
<organism evidence="6 7">
    <name type="scientific">Monosporascus cannonballus</name>
    <dbReference type="NCBI Taxonomy" id="155416"/>
    <lineage>
        <taxon>Eukaryota</taxon>
        <taxon>Fungi</taxon>
        <taxon>Dikarya</taxon>
        <taxon>Ascomycota</taxon>
        <taxon>Pezizomycotina</taxon>
        <taxon>Sordariomycetes</taxon>
        <taxon>Xylariomycetidae</taxon>
        <taxon>Xylariales</taxon>
        <taxon>Xylariales incertae sedis</taxon>
        <taxon>Monosporascus</taxon>
    </lineage>
</organism>
<feature type="region of interest" description="Disordered" evidence="5">
    <location>
        <begin position="202"/>
        <end position="239"/>
    </location>
</feature>
<proteinExistence type="inferred from homology"/>
<evidence type="ECO:0000256" key="2">
    <source>
        <dbReference type="ARBA" id="ARBA00022723"/>
    </source>
</evidence>